<dbReference type="SUPFAM" id="SSF52540">
    <property type="entry name" value="P-loop containing nucleoside triphosphate hydrolases"/>
    <property type="match status" value="2"/>
</dbReference>
<keyword evidence="7 9" id="KW-1133">Transmembrane helix</keyword>
<feature type="transmembrane region" description="Helical" evidence="9">
    <location>
        <begin position="177"/>
        <end position="199"/>
    </location>
</feature>
<dbReference type="SMART" id="SM00382">
    <property type="entry name" value="AAA"/>
    <property type="match status" value="2"/>
</dbReference>
<dbReference type="CDD" id="cd18577">
    <property type="entry name" value="ABC_6TM_Pgp_ABCB1_D1_like"/>
    <property type="match status" value="1"/>
</dbReference>
<evidence type="ECO:0000256" key="3">
    <source>
        <dbReference type="ARBA" id="ARBA00022448"/>
    </source>
</evidence>
<evidence type="ECO:0000256" key="2">
    <source>
        <dbReference type="ARBA" id="ARBA00007577"/>
    </source>
</evidence>
<accession>A0A9P1MZI1</accession>
<feature type="domain" description="ABC transporter" evidence="10">
    <location>
        <begin position="377"/>
        <end position="611"/>
    </location>
</feature>
<name>A0A9P1MZI1_9PELO</name>
<dbReference type="GO" id="GO:0016887">
    <property type="term" value="F:ATP hydrolysis activity"/>
    <property type="evidence" value="ECO:0007669"/>
    <property type="project" value="InterPro"/>
</dbReference>
<keyword evidence="4 9" id="KW-0812">Transmembrane</keyword>
<dbReference type="GO" id="GO:0015421">
    <property type="term" value="F:ABC-type oligopeptide transporter activity"/>
    <property type="evidence" value="ECO:0007669"/>
    <property type="project" value="TreeGrafter"/>
</dbReference>
<evidence type="ECO:0000313" key="12">
    <source>
        <dbReference type="EMBL" id="CAI5442420.1"/>
    </source>
</evidence>
<dbReference type="InterPro" id="IPR003439">
    <property type="entry name" value="ABC_transporter-like_ATP-bd"/>
</dbReference>
<dbReference type="PANTHER" id="PTHR43394:SF27">
    <property type="entry name" value="ATP-DEPENDENT TRANSLOCASE ABCB1-LIKE"/>
    <property type="match status" value="1"/>
</dbReference>
<feature type="transmembrane region" description="Helical" evidence="9">
    <location>
        <begin position="319"/>
        <end position="338"/>
    </location>
</feature>
<feature type="domain" description="ABC transporter" evidence="10">
    <location>
        <begin position="1008"/>
        <end position="1244"/>
    </location>
</feature>
<evidence type="ECO:0000256" key="4">
    <source>
        <dbReference type="ARBA" id="ARBA00022692"/>
    </source>
</evidence>
<feature type="transmembrane region" description="Helical" evidence="9">
    <location>
        <begin position="96"/>
        <end position="121"/>
    </location>
</feature>
<dbReference type="InterPro" id="IPR036640">
    <property type="entry name" value="ABC1_TM_sf"/>
</dbReference>
<evidence type="ECO:0000313" key="13">
    <source>
        <dbReference type="Proteomes" id="UP001152747"/>
    </source>
</evidence>
<dbReference type="PROSITE" id="PS50893">
    <property type="entry name" value="ABC_TRANSPORTER_2"/>
    <property type="match status" value="2"/>
</dbReference>
<comment type="similarity">
    <text evidence="2">Belongs to the ABC transporter superfamily. ABCB family. Multidrug resistance exporter (TC 3.A.1.201) subfamily.</text>
</comment>
<feature type="transmembrane region" description="Helical" evidence="9">
    <location>
        <begin position="49"/>
        <end position="76"/>
    </location>
</feature>
<dbReference type="OrthoDB" id="6500128at2759"/>
<dbReference type="InterPro" id="IPR027417">
    <property type="entry name" value="P-loop_NTPase"/>
</dbReference>
<evidence type="ECO:0000256" key="5">
    <source>
        <dbReference type="ARBA" id="ARBA00022741"/>
    </source>
</evidence>
<dbReference type="InterPro" id="IPR011527">
    <property type="entry name" value="ABC1_TM_dom"/>
</dbReference>
<dbReference type="Gene3D" id="1.20.1560.10">
    <property type="entry name" value="ABC transporter type 1, transmembrane domain"/>
    <property type="match status" value="2"/>
</dbReference>
<dbReference type="FunFam" id="3.40.50.300:FF:000967">
    <property type="entry name" value="ABC multidrug transporter mdr4"/>
    <property type="match status" value="1"/>
</dbReference>
<comment type="subcellular location">
    <subcellularLocation>
        <location evidence="1">Membrane</location>
        <topology evidence="1">Multi-pass membrane protein</topology>
    </subcellularLocation>
</comment>
<keyword evidence="8 9" id="KW-0472">Membrane</keyword>
<dbReference type="Gene3D" id="3.40.50.300">
    <property type="entry name" value="P-loop containing nucleotide triphosphate hydrolases"/>
    <property type="match status" value="2"/>
</dbReference>
<dbReference type="Proteomes" id="UP001152747">
    <property type="component" value="Unassembled WGS sequence"/>
</dbReference>
<gene>
    <name evidence="12" type="ORF">CAMP_LOCUS5057</name>
</gene>
<keyword evidence="3" id="KW-0813">Transport</keyword>
<evidence type="ECO:0000256" key="6">
    <source>
        <dbReference type="ARBA" id="ARBA00022840"/>
    </source>
</evidence>
<dbReference type="AlphaFoldDB" id="A0A9P1MZI1"/>
<evidence type="ECO:0000256" key="9">
    <source>
        <dbReference type="SAM" id="Phobius"/>
    </source>
</evidence>
<dbReference type="Pfam" id="PF00664">
    <property type="entry name" value="ABC_membrane"/>
    <property type="match status" value="2"/>
</dbReference>
<feature type="transmembrane region" description="Helical" evidence="9">
    <location>
        <begin position="923"/>
        <end position="940"/>
    </location>
</feature>
<dbReference type="GO" id="GO:0005524">
    <property type="term" value="F:ATP binding"/>
    <property type="evidence" value="ECO:0007669"/>
    <property type="project" value="UniProtKB-KW"/>
</dbReference>
<evidence type="ECO:0000256" key="7">
    <source>
        <dbReference type="ARBA" id="ARBA00022989"/>
    </source>
</evidence>
<feature type="transmembrane region" description="Helical" evidence="9">
    <location>
        <begin position="812"/>
        <end position="831"/>
    </location>
</feature>
<protein>
    <submittedName>
        <fullName evidence="12">Uncharacterized protein</fullName>
    </submittedName>
</protein>
<evidence type="ECO:0000256" key="1">
    <source>
        <dbReference type="ARBA" id="ARBA00004141"/>
    </source>
</evidence>
<dbReference type="EMBL" id="CANHGI010000002">
    <property type="protein sequence ID" value="CAI5442420.1"/>
    <property type="molecule type" value="Genomic_DNA"/>
</dbReference>
<keyword evidence="6" id="KW-0067">ATP-binding</keyword>
<dbReference type="PROSITE" id="PS00211">
    <property type="entry name" value="ABC_TRANSPORTER_1"/>
    <property type="match status" value="2"/>
</dbReference>
<dbReference type="Pfam" id="PF00005">
    <property type="entry name" value="ABC_tran"/>
    <property type="match status" value="2"/>
</dbReference>
<dbReference type="FunFam" id="3.40.50.300:FF:002283">
    <property type="entry name" value="p-GlycoProtein related"/>
    <property type="match status" value="1"/>
</dbReference>
<dbReference type="SUPFAM" id="SSF90123">
    <property type="entry name" value="ABC transporter transmembrane region"/>
    <property type="match status" value="2"/>
</dbReference>
<keyword evidence="5" id="KW-0547">Nucleotide-binding</keyword>
<feature type="transmembrane region" description="Helical" evidence="9">
    <location>
        <begin position="286"/>
        <end position="307"/>
    </location>
</feature>
<evidence type="ECO:0000259" key="10">
    <source>
        <dbReference type="PROSITE" id="PS50893"/>
    </source>
</evidence>
<evidence type="ECO:0000256" key="8">
    <source>
        <dbReference type="ARBA" id="ARBA00023136"/>
    </source>
</evidence>
<feature type="domain" description="ABC transmembrane type-1" evidence="11">
    <location>
        <begin position="54"/>
        <end position="343"/>
    </location>
</feature>
<evidence type="ECO:0000259" key="11">
    <source>
        <dbReference type="PROSITE" id="PS50929"/>
    </source>
</evidence>
<sequence>METLIFAKIKKVFGFPECDTEHIVEEKKKKNCFKSSLFELIKYSSKTEFLYISISLVCALVGGAIQPIVLLIGGWITNLYLVNSSNVGDEKFLHDVIKLIYTGIGCGIIIFILALIQGICIQRGTRRIIDKIRKDYLSAVLRQDANWLDNHPAGTINCQLNENTEIINDGLGIKCCLLVRGFAMFASSIIACAFIQWQLTFITFTMGPLSAFVLHYLTKVTESTNEEMMNLSAKSHTIFEESILNVRTIQTCNGQNFMIKKLKQVNILLKNLQNKITFWTGFFDGLSLFTGYFITGIALFFGCRLYFEGDINKKGDVILIVNTVCVTGYFLGLLGPHLSSLQQAASSFQLLHDVILSAPLKEGKEGELKIKSTSGHIVFKNVHFKYATRDKKVLQGLSFEVLPGQTVALVGTSGCGKSTSIGLLTKMYRANEGEILLDGQNIDLIDAKSLRQQIGIVEQEPKLFDGTIVENIRLGRDVTNEMIQNATDIANASDFINSLEKGYQTRIGSGSVQLSGGQKQRICISRALVSAPSILLLDEATSALDSHNEHIVNKALQNASIGRTTLIIAHRLSSLKNVDKIYVLDDGQVKEIGKHDELIELGGIYAKLARSQEIEQSSIKDYEREEQKRNEKIKKLKSNEFQTIPIVNRHDVEVNMLGPVNTETTIDEKITLSGLGKLIRLVPKHPKMLALIILLTIPRSFELCAYGLGLSFAFNTLEYSKDEYMTWAYITLAEQTLTGLFVWTIHTALMYTCGWLANEIMDDVKETILCELLHKPIAYFDSSNTSPSACVSKIINHTTNSYACLDHRAIRFVWFVIGTVFSLLLAFPFVWELGCVGLFITILLTVFTFYFVSVAHDANSEKAAKDKSGQFGTEIVEQIRAIKLISAEDYFEKQFQHFVEKAEQYDNKIGFISALNFAITQSYVFASDMLLFYIGTLLIFKGKYLPNRIFMAFNGAQMSAWGVMYFSAWIPEIVRGSASANQIFSFFENSPKSRKLSGASKPQVEGDVQLRNIIFSYPSRPQKVVCNNLNIRAPKGKSIALVGPSGCGKSTVFAMLERFYSNSSGKITIDDTDITDIDVHHLRENIAVVGQEPILFNATIYENITLGLENISIDEVQKACVLANAASFIENFPNGYDTIVGEGGGALSGGQKQRIAIARAIIRKPKILLLDEATSALDTQSEKIVQKALRSATEGRTSIFIAHRLSTVQHCDIIYYISKGSVAEFGTHYELMNLNRKYARLVASQSLV</sequence>
<feature type="domain" description="ABC transmembrane type-1" evidence="11">
    <location>
        <begin position="737"/>
        <end position="975"/>
    </location>
</feature>
<dbReference type="PROSITE" id="PS50929">
    <property type="entry name" value="ABC_TM1F"/>
    <property type="match status" value="2"/>
</dbReference>
<dbReference type="GO" id="GO:0005743">
    <property type="term" value="C:mitochondrial inner membrane"/>
    <property type="evidence" value="ECO:0007669"/>
    <property type="project" value="TreeGrafter"/>
</dbReference>
<dbReference type="InterPro" id="IPR039421">
    <property type="entry name" value="Type_1_exporter"/>
</dbReference>
<dbReference type="PANTHER" id="PTHR43394">
    <property type="entry name" value="ATP-DEPENDENT PERMEASE MDL1, MITOCHONDRIAL"/>
    <property type="match status" value="1"/>
</dbReference>
<organism evidence="12 13">
    <name type="scientific">Caenorhabditis angaria</name>
    <dbReference type="NCBI Taxonomy" id="860376"/>
    <lineage>
        <taxon>Eukaryota</taxon>
        <taxon>Metazoa</taxon>
        <taxon>Ecdysozoa</taxon>
        <taxon>Nematoda</taxon>
        <taxon>Chromadorea</taxon>
        <taxon>Rhabditida</taxon>
        <taxon>Rhabditina</taxon>
        <taxon>Rhabditomorpha</taxon>
        <taxon>Rhabditoidea</taxon>
        <taxon>Rhabditidae</taxon>
        <taxon>Peloderinae</taxon>
        <taxon>Caenorhabditis</taxon>
    </lineage>
</organism>
<dbReference type="InterPro" id="IPR003593">
    <property type="entry name" value="AAA+_ATPase"/>
</dbReference>
<reference evidence="12" key="1">
    <citation type="submission" date="2022-11" db="EMBL/GenBank/DDBJ databases">
        <authorList>
            <person name="Kikuchi T."/>
        </authorList>
    </citation>
    <scope>NUCLEOTIDE SEQUENCE</scope>
    <source>
        <strain evidence="12">PS1010</strain>
    </source>
</reference>
<feature type="transmembrane region" description="Helical" evidence="9">
    <location>
        <begin position="838"/>
        <end position="856"/>
    </location>
</feature>
<keyword evidence="13" id="KW-1185">Reference proteome</keyword>
<dbReference type="InterPro" id="IPR017871">
    <property type="entry name" value="ABC_transporter-like_CS"/>
</dbReference>
<dbReference type="GO" id="GO:0090374">
    <property type="term" value="P:oligopeptide export from mitochondrion"/>
    <property type="evidence" value="ECO:0007669"/>
    <property type="project" value="TreeGrafter"/>
</dbReference>
<comment type="caution">
    <text evidence="12">The sequence shown here is derived from an EMBL/GenBank/DDBJ whole genome shotgun (WGS) entry which is preliminary data.</text>
</comment>
<proteinExistence type="inferred from homology"/>